<evidence type="ECO:0000313" key="1">
    <source>
        <dbReference type="EMBL" id="QIQ06068.1"/>
    </source>
</evidence>
<organism evidence="1 2">
    <name type="scientific">Streptomyces liangshanensis</name>
    <dbReference type="NCBI Taxonomy" id="2717324"/>
    <lineage>
        <taxon>Bacteria</taxon>
        <taxon>Bacillati</taxon>
        <taxon>Actinomycetota</taxon>
        <taxon>Actinomycetes</taxon>
        <taxon>Kitasatosporales</taxon>
        <taxon>Streptomycetaceae</taxon>
        <taxon>Streptomyces</taxon>
    </lineage>
</organism>
<accession>A0A6G9H688</accession>
<dbReference type="Proteomes" id="UP000501179">
    <property type="component" value="Chromosome"/>
</dbReference>
<name>A0A6G9H688_9ACTN</name>
<dbReference type="EMBL" id="CP050177">
    <property type="protein sequence ID" value="QIQ06068.1"/>
    <property type="molecule type" value="Genomic_DNA"/>
</dbReference>
<proteinExistence type="predicted"/>
<dbReference type="RefSeq" id="WP_167034781.1">
    <property type="nucleotide sequence ID" value="NZ_CP050177.1"/>
</dbReference>
<gene>
    <name evidence="1" type="ORF">HA039_30540</name>
</gene>
<dbReference type="AlphaFoldDB" id="A0A6G9H688"/>
<evidence type="ECO:0000313" key="2">
    <source>
        <dbReference type="Proteomes" id="UP000501179"/>
    </source>
</evidence>
<sequence length="53" mass="5549">MWAGAGLAVARSLAFGALLRFGSSTLAFRAQEALGGRLSVVTYGTASAYFYIM</sequence>
<protein>
    <submittedName>
        <fullName evidence="1">Uncharacterized protein</fullName>
    </submittedName>
</protein>
<reference evidence="1 2" key="1">
    <citation type="submission" date="2020-03" db="EMBL/GenBank/DDBJ databases">
        <title>A novel species.</title>
        <authorList>
            <person name="Gao J."/>
        </authorList>
    </citation>
    <scope>NUCLEOTIDE SEQUENCE [LARGE SCALE GENOMIC DNA]</scope>
    <source>
        <strain evidence="1 2">QMT-12</strain>
    </source>
</reference>
<keyword evidence="2" id="KW-1185">Reference proteome</keyword>
<dbReference type="KEGG" id="slia:HA039_30540"/>